<dbReference type="InterPro" id="IPR036412">
    <property type="entry name" value="HAD-like_sf"/>
</dbReference>
<dbReference type="SUPFAM" id="SSF56784">
    <property type="entry name" value="HAD-like"/>
    <property type="match status" value="1"/>
</dbReference>
<dbReference type="Proteomes" id="UP000067444">
    <property type="component" value="Chromosome"/>
</dbReference>
<organism evidence="1 2">
    <name type="scientific">Octadecabacter temperatus</name>
    <dbReference type="NCBI Taxonomy" id="1458307"/>
    <lineage>
        <taxon>Bacteria</taxon>
        <taxon>Pseudomonadati</taxon>
        <taxon>Pseudomonadota</taxon>
        <taxon>Alphaproteobacteria</taxon>
        <taxon>Rhodobacterales</taxon>
        <taxon>Roseobacteraceae</taxon>
        <taxon>Octadecabacter</taxon>
    </lineage>
</organism>
<proteinExistence type="predicted"/>
<dbReference type="OrthoDB" id="9807742at2"/>
<dbReference type="CDD" id="cd02603">
    <property type="entry name" value="HAD_sEH-N_like"/>
    <property type="match status" value="1"/>
</dbReference>
<dbReference type="InterPro" id="IPR006439">
    <property type="entry name" value="HAD-SF_hydro_IA"/>
</dbReference>
<dbReference type="EC" id="3.1.3.-" evidence="1"/>
<dbReference type="RefSeq" id="WP_049835288.1">
    <property type="nucleotide sequence ID" value="NZ_CP012160.1"/>
</dbReference>
<name>A0A0K0Y857_9RHOB</name>
<sequence>MTPDTVVFDIGGVLIDWQPHLAWADEMDTAAAHAFMDRIAFEKLNLACDAGATFAMAASQISDPDDAARLARYVERYQHTVPAKITGTWDILHTLKNAGTPVHAITNWSAETWPEGCKAHPELLEVFNTIVVSGEVGVIKPSTEIYTLLCHRADIAPERCVFIDDGLHNCIGARAAGMDAIHFTGPDALRKDLEARSLL</sequence>
<dbReference type="EMBL" id="CP012160">
    <property type="protein sequence ID" value="AKS47047.1"/>
    <property type="molecule type" value="Genomic_DNA"/>
</dbReference>
<evidence type="ECO:0000313" key="2">
    <source>
        <dbReference type="Proteomes" id="UP000067444"/>
    </source>
</evidence>
<dbReference type="SFLD" id="SFLDS00003">
    <property type="entry name" value="Haloacid_Dehalogenase"/>
    <property type="match status" value="1"/>
</dbReference>
<dbReference type="PANTHER" id="PTHR43611:SF3">
    <property type="entry name" value="FLAVIN MONONUCLEOTIDE HYDROLASE 1, CHLOROPLATIC"/>
    <property type="match status" value="1"/>
</dbReference>
<evidence type="ECO:0000313" key="1">
    <source>
        <dbReference type="EMBL" id="AKS47047.1"/>
    </source>
</evidence>
<dbReference type="InterPro" id="IPR023214">
    <property type="entry name" value="HAD_sf"/>
</dbReference>
<gene>
    <name evidence="1" type="primary">yihX_2</name>
    <name evidence="1" type="ORF">OSB_25160</name>
</gene>
<dbReference type="NCBIfam" id="TIGR01509">
    <property type="entry name" value="HAD-SF-IA-v3"/>
    <property type="match status" value="1"/>
</dbReference>
<keyword evidence="2" id="KW-1185">Reference proteome</keyword>
<dbReference type="PATRIC" id="fig|1458307.3.peg.2542"/>
<dbReference type="SFLD" id="SFLDG01129">
    <property type="entry name" value="C1.5:_HAD__Beta-PGM__Phosphata"/>
    <property type="match status" value="1"/>
</dbReference>
<keyword evidence="1" id="KW-0378">Hydrolase</keyword>
<dbReference type="PANTHER" id="PTHR43611">
    <property type="entry name" value="ALPHA-D-GLUCOSE 1-PHOSPHATE PHOSPHATASE"/>
    <property type="match status" value="1"/>
</dbReference>
<dbReference type="Pfam" id="PF00702">
    <property type="entry name" value="Hydrolase"/>
    <property type="match status" value="1"/>
</dbReference>
<dbReference type="AlphaFoldDB" id="A0A0K0Y857"/>
<reference evidence="1 2" key="1">
    <citation type="journal article" date="2015" name="Genome Announc.">
        <title>Closed Genome Sequence of Octadecabacter temperatus SB1, the First Mesophilic Species of the Genus Octadecabacter.</title>
        <authorList>
            <person name="Voget S."/>
            <person name="Billerbeck S."/>
            <person name="Simon M."/>
            <person name="Daniel R."/>
        </authorList>
    </citation>
    <scope>NUCLEOTIDE SEQUENCE [LARGE SCALE GENOMIC DNA]</scope>
    <source>
        <strain evidence="1 2">SB1</strain>
    </source>
</reference>
<dbReference type="KEGG" id="otm:OSB_25160"/>
<protein>
    <submittedName>
        <fullName evidence="1">Alpha-D-glucose-1-phosphate phosphatase YihX</fullName>
        <ecNumber evidence="1">3.1.3.-</ecNumber>
    </submittedName>
</protein>
<accession>A0A0K0Y857</accession>
<dbReference type="Gene3D" id="3.40.50.1000">
    <property type="entry name" value="HAD superfamily/HAD-like"/>
    <property type="match status" value="1"/>
</dbReference>
<dbReference type="GO" id="GO:0016787">
    <property type="term" value="F:hydrolase activity"/>
    <property type="evidence" value="ECO:0007669"/>
    <property type="project" value="UniProtKB-KW"/>
</dbReference>
<dbReference type="STRING" id="1458307.OSB_25160"/>